<proteinExistence type="predicted"/>
<name>A0A3Q0KPS5_SCHMA</name>
<reference evidence="3" key="1">
    <citation type="journal article" date="2012" name="PLoS Negl. Trop. Dis.">
        <title>A systematically improved high quality genome and transcriptome of the human blood fluke Schistosoma mansoni.</title>
        <authorList>
            <person name="Protasio A.V."/>
            <person name="Tsai I.J."/>
            <person name="Babbage A."/>
            <person name="Nichol S."/>
            <person name="Hunt M."/>
            <person name="Aslett M.A."/>
            <person name="De Silva N."/>
            <person name="Velarde G.S."/>
            <person name="Anderson T.J."/>
            <person name="Clark R.C."/>
            <person name="Davidson C."/>
            <person name="Dillon G.P."/>
            <person name="Holroyd N.E."/>
            <person name="LoVerde P.T."/>
            <person name="Lloyd C."/>
            <person name="McQuillan J."/>
            <person name="Oliveira G."/>
            <person name="Otto T.D."/>
            <person name="Parker-Manuel S.J."/>
            <person name="Quail M.A."/>
            <person name="Wilson R.A."/>
            <person name="Zerlotini A."/>
            <person name="Dunne D.W."/>
            <person name="Berriman M."/>
        </authorList>
    </citation>
    <scope>NUCLEOTIDE SEQUENCE [LARGE SCALE GENOMIC DNA]</scope>
    <source>
        <strain evidence="3">Puerto Rican</strain>
    </source>
</reference>
<evidence type="ECO:0000313" key="3">
    <source>
        <dbReference type="Proteomes" id="UP000008854"/>
    </source>
</evidence>
<feature type="compositionally biased region" description="Basic and acidic residues" evidence="1">
    <location>
        <begin position="12"/>
        <end position="21"/>
    </location>
</feature>
<feature type="region of interest" description="Disordered" evidence="1">
    <location>
        <begin position="1"/>
        <end position="21"/>
    </location>
</feature>
<dbReference type="InParanoid" id="A0A3Q0KPS5"/>
<dbReference type="GO" id="GO:0045893">
    <property type="term" value="P:positive regulation of DNA-templated transcription"/>
    <property type="evidence" value="ECO:0007669"/>
    <property type="project" value="TreeGrafter"/>
</dbReference>
<feature type="region of interest" description="Disordered" evidence="1">
    <location>
        <begin position="1258"/>
        <end position="1277"/>
    </location>
</feature>
<evidence type="ECO:0000259" key="2">
    <source>
        <dbReference type="Pfam" id="PF23788"/>
    </source>
</evidence>
<dbReference type="WBParaSite" id="Smp_150470.1">
    <property type="protein sequence ID" value="Smp_150470.1"/>
    <property type="gene ID" value="Smp_150470"/>
</dbReference>
<evidence type="ECO:0000313" key="4">
    <source>
        <dbReference type="WBParaSite" id="Smp_150470.1"/>
    </source>
</evidence>
<dbReference type="PANTHER" id="PTHR15000:SF1">
    <property type="entry name" value="ERYTHROID DIFFERENTIATION-RELATED FACTOR 1"/>
    <property type="match status" value="1"/>
</dbReference>
<accession>A0A3Q0KPS5</accession>
<dbReference type="AlphaFoldDB" id="A0A3Q0KPS5"/>
<protein>
    <submittedName>
        <fullName evidence="4">Erythroid differentiation-related factor 1</fullName>
    </submittedName>
</protein>
<feature type="domain" description="EDRF1 N-terminal" evidence="2">
    <location>
        <begin position="49"/>
        <end position="460"/>
    </location>
</feature>
<keyword evidence="3" id="KW-1185">Reference proteome</keyword>
<evidence type="ECO:0000256" key="1">
    <source>
        <dbReference type="SAM" id="MobiDB-lite"/>
    </source>
</evidence>
<feature type="compositionally biased region" description="Low complexity" evidence="1">
    <location>
        <begin position="1264"/>
        <end position="1277"/>
    </location>
</feature>
<dbReference type="InterPro" id="IPR056582">
    <property type="entry name" value="EDRF1_N"/>
</dbReference>
<dbReference type="Pfam" id="PF23788">
    <property type="entry name" value="EDRF1_N"/>
    <property type="match status" value="1"/>
</dbReference>
<organism evidence="3 4">
    <name type="scientific">Schistosoma mansoni</name>
    <name type="common">Blood fluke</name>
    <dbReference type="NCBI Taxonomy" id="6183"/>
    <lineage>
        <taxon>Eukaryota</taxon>
        <taxon>Metazoa</taxon>
        <taxon>Spiralia</taxon>
        <taxon>Lophotrochozoa</taxon>
        <taxon>Platyhelminthes</taxon>
        <taxon>Trematoda</taxon>
        <taxon>Digenea</taxon>
        <taxon>Strigeidida</taxon>
        <taxon>Schistosomatoidea</taxon>
        <taxon>Schistosomatidae</taxon>
        <taxon>Schistosoma</taxon>
    </lineage>
</organism>
<dbReference type="STRING" id="6183.A0A3Q0KPS5"/>
<sequence>MDCNTQNQSSDESDKLHKTREKENRQTAICANFDKSIVLWSPGDIGSMVLHEGFNLHRMPKNYLTRKSYIEKLIYHATMSDSMKSPFAGFKVANEYLNELDHIDVISGIKTFKSFIRSFFKNNSRASTMIHKVGKTWLLNEFDIDSFLLSGGECNEWLWLREFLKKEDYRLCSHSLSRNVLISHDLESKFLYHTVFQSPELGLKKIQMLQPKSLPSSSGNDHTGNEITKEVVCTRLDPSSVGVEHSSMVDIALSSSLDDAVTTSNAEEDNESRQFRSSWVINPDQYLHTAEWQLKDLSFIVGSDMPIFGTPKHPCISLKLSPLHESINVLTGIDVWLENIINEVPEVAMCYHHEGIVMQEYEIYKTCEIPPIIGFETEQINQIIRNLVMFLKRNATQEGHTYWLVKEPGLGVVKLYDLTTLGYKEFLNKCSKEPNGREAYMKDNNPFILPVASLCYKLAEIRVKEYIHYRENQIFQSTTFDSFNSKSSSSSSPRRYSTDNNDFNEVTTVMDALRLLRNCLNLISVHENFSNISDLSDLSFNSSTTSSPGIQDLKFRAVLLLCRLYLITPTNVIMTCFKDIQGLICSSRETVSVNIEQFGKSLNSSESNTFIVSDENEKQITSTTTNNNNNSTIVPINSNRNYLGSMIIDALRKSNTSQLSKLAISILGSFNRNLAYGHHQSNLTNTNDPDKMLTPYSSSVNNHHHHQNCSAESYDNDIIISKTNEINDSQTYSLPFAVLKSYIAKSEELWFMVYQQMHHTDTILNPIVIESLNMIFQYTLPALMLLEHLVPDKYTHCLLTLNEQHEKQIQQLSMKKPICPYCYSSCDLIKDSLDRCCLSDTLFIVSCLFSAAFISYPEAIQRTNLTITSNHYQQDKKKDSELSTPSSVDTFIMQSACEQSKIQMKIYLNTVLSGPVKLSKKLSSSIEKLSDNDSSDILTKYTNWFNALNLAACCLQRAFLQSTNTAHRQQRQHHSRKSNSSMMTIMKRRANKFESSHDLKAYMNKLKITNDWWSVLMNMFVCCLRSMWLDCVSDNQDEIIHLNFNKFLDQYLDILLCNPFDSSSSITSTDIVDITNTTNNNNCNSNMSMISYQLIDTNEFQLYKLLALCSQSSTSSSPSLLPWANKLSSLKKWRSNQDHLLPNETLYFNQQHSSKTTILNNNNNIQNYKDLQFSLTTVCLARSIETLLHYQLYTNQNAMPSIQICLDLLLTTNEYLSICLEEFKTIQGDKLEYLDIVNNVLKQVLRYLPSDLTPYSITSSSSATNPLTTTESNNNNNTNMAVNKDILRIFVNLRLHQLNVMLLRHHHGVTFKRGKSQTPAWFTMIAQARTTLDWHASYLASHINTINSKGEDKHLNIDLQDVILHVTLLSHLVSLQTVNQDVLSIFGIQAILRDICRIHPILKLLTNSPDDYFTTNPLYSNLQGPLNSISNNLIKLCDTLTRKSQIKRENKSDLKLTNNQYLKKTKHKNSGSSNNRLTGQNNLETNNIYHENFSPESLLLSNIKKQQQQSDNFLTTKQTIHDETNNLPPPSPCQVFNSHCQVLQCQIEYLTKYLSEL</sequence>
<dbReference type="Proteomes" id="UP000008854">
    <property type="component" value="Unassembled WGS sequence"/>
</dbReference>
<reference evidence="4" key="2">
    <citation type="submission" date="2018-12" db="UniProtKB">
        <authorList>
            <consortium name="WormBaseParasite"/>
        </authorList>
    </citation>
    <scope>IDENTIFICATION</scope>
    <source>
        <strain evidence="4">Puerto Rican</strain>
    </source>
</reference>
<feature type="compositionally biased region" description="Polar residues" evidence="1">
    <location>
        <begin position="1"/>
        <end position="10"/>
    </location>
</feature>
<dbReference type="PANTHER" id="PTHR15000">
    <property type="entry name" value="ERYTHROID DIFFERENTIATION-RELATED FACTOR 1"/>
    <property type="match status" value="1"/>
</dbReference>